<dbReference type="GeneID" id="54552179"/>
<accession>A0A6A6JAI3</accession>
<protein>
    <submittedName>
        <fullName evidence="1">Uncharacterized protein</fullName>
    </submittedName>
</protein>
<dbReference type="AlphaFoldDB" id="A0A6A6JAI3"/>
<proteinExistence type="predicted"/>
<gene>
    <name evidence="1" type="ORF">EI97DRAFT_436019</name>
</gene>
<sequence length="77" mass="8507">MMGPIRRNNANTLDNFFSTEAAKASRVPHQGLTAHEHDDDQTGIFIEQVSYYFLTLAEPVGRIASMSVTPKASHKST</sequence>
<organism evidence="1 2">
    <name type="scientific">Westerdykella ornata</name>
    <dbReference type="NCBI Taxonomy" id="318751"/>
    <lineage>
        <taxon>Eukaryota</taxon>
        <taxon>Fungi</taxon>
        <taxon>Dikarya</taxon>
        <taxon>Ascomycota</taxon>
        <taxon>Pezizomycotina</taxon>
        <taxon>Dothideomycetes</taxon>
        <taxon>Pleosporomycetidae</taxon>
        <taxon>Pleosporales</taxon>
        <taxon>Sporormiaceae</taxon>
        <taxon>Westerdykella</taxon>
    </lineage>
</organism>
<dbReference type="RefSeq" id="XP_033651140.1">
    <property type="nucleotide sequence ID" value="XM_033799004.1"/>
</dbReference>
<evidence type="ECO:0000313" key="1">
    <source>
        <dbReference type="EMBL" id="KAF2273601.1"/>
    </source>
</evidence>
<name>A0A6A6JAI3_WESOR</name>
<dbReference type="EMBL" id="ML986509">
    <property type="protein sequence ID" value="KAF2273601.1"/>
    <property type="molecule type" value="Genomic_DNA"/>
</dbReference>
<reference evidence="1" key="1">
    <citation type="journal article" date="2020" name="Stud. Mycol.">
        <title>101 Dothideomycetes genomes: a test case for predicting lifestyles and emergence of pathogens.</title>
        <authorList>
            <person name="Haridas S."/>
            <person name="Albert R."/>
            <person name="Binder M."/>
            <person name="Bloem J."/>
            <person name="Labutti K."/>
            <person name="Salamov A."/>
            <person name="Andreopoulos B."/>
            <person name="Baker S."/>
            <person name="Barry K."/>
            <person name="Bills G."/>
            <person name="Bluhm B."/>
            <person name="Cannon C."/>
            <person name="Castanera R."/>
            <person name="Culley D."/>
            <person name="Daum C."/>
            <person name="Ezra D."/>
            <person name="Gonzalez J."/>
            <person name="Henrissat B."/>
            <person name="Kuo A."/>
            <person name="Liang C."/>
            <person name="Lipzen A."/>
            <person name="Lutzoni F."/>
            <person name="Magnuson J."/>
            <person name="Mondo S."/>
            <person name="Nolan M."/>
            <person name="Ohm R."/>
            <person name="Pangilinan J."/>
            <person name="Park H.-J."/>
            <person name="Ramirez L."/>
            <person name="Alfaro M."/>
            <person name="Sun H."/>
            <person name="Tritt A."/>
            <person name="Yoshinaga Y."/>
            <person name="Zwiers L.-H."/>
            <person name="Turgeon B."/>
            <person name="Goodwin S."/>
            <person name="Spatafora J."/>
            <person name="Crous P."/>
            <person name="Grigoriev I."/>
        </authorList>
    </citation>
    <scope>NUCLEOTIDE SEQUENCE</scope>
    <source>
        <strain evidence="1">CBS 379.55</strain>
    </source>
</reference>
<dbReference type="OrthoDB" id="542841at2759"/>
<dbReference type="Proteomes" id="UP000800097">
    <property type="component" value="Unassembled WGS sequence"/>
</dbReference>
<evidence type="ECO:0000313" key="2">
    <source>
        <dbReference type="Proteomes" id="UP000800097"/>
    </source>
</evidence>
<keyword evidence="2" id="KW-1185">Reference proteome</keyword>